<dbReference type="Proteomes" id="UP000524492">
    <property type="component" value="Unassembled WGS sequence"/>
</dbReference>
<dbReference type="Gene3D" id="1.10.790.20">
    <property type="entry name" value="Domain of unknown function DUF1476"/>
    <property type="match status" value="1"/>
</dbReference>
<dbReference type="AlphaFoldDB" id="A0A7W6MFR6"/>
<accession>A0A7W6MFR6</accession>
<proteinExistence type="predicted"/>
<keyword evidence="2" id="KW-1185">Reference proteome</keyword>
<sequence length="107" mass="11956">MNAIEDREKALEQIYFLNSEIAFKVRSRRDRLLAVWICGMTGTADAEAYAGEIFNVRMAGADDEGVIAKILADLRLASKNVDEQALRERMEALSVAAMQDLVRQPPL</sequence>
<organism evidence="1 2">
    <name type="scientific">Rhizobium aethiopicum</name>
    <dbReference type="NCBI Taxonomy" id="1138170"/>
    <lineage>
        <taxon>Bacteria</taxon>
        <taxon>Pseudomonadati</taxon>
        <taxon>Pseudomonadota</taxon>
        <taxon>Alphaproteobacteria</taxon>
        <taxon>Hyphomicrobiales</taxon>
        <taxon>Rhizobiaceae</taxon>
        <taxon>Rhizobium/Agrobacterium group</taxon>
        <taxon>Rhizobium</taxon>
    </lineage>
</organism>
<evidence type="ECO:0000313" key="2">
    <source>
        <dbReference type="Proteomes" id="UP000524492"/>
    </source>
</evidence>
<evidence type="ECO:0008006" key="3">
    <source>
        <dbReference type="Google" id="ProtNLM"/>
    </source>
</evidence>
<name>A0A7W6MFR6_9HYPH</name>
<dbReference type="InterPro" id="IPR009945">
    <property type="entry name" value="ATPase_inh_sub_z"/>
</dbReference>
<reference evidence="1 2" key="1">
    <citation type="submission" date="2020-08" db="EMBL/GenBank/DDBJ databases">
        <title>Genomic Encyclopedia of Type Strains, Phase IV (KMG-V): Genome sequencing to study the core and pangenomes of soil and plant-associated prokaryotes.</title>
        <authorList>
            <person name="Whitman W."/>
        </authorList>
    </citation>
    <scope>NUCLEOTIDE SEQUENCE [LARGE SCALE GENOMIC DNA]</scope>
    <source>
        <strain evidence="1 2">SEMIA 4074</strain>
    </source>
</reference>
<gene>
    <name evidence="1" type="ORF">GGD53_002058</name>
</gene>
<protein>
    <recommendedName>
        <fullName evidence="3">DUF1476 domain-containing protein</fullName>
    </recommendedName>
</protein>
<evidence type="ECO:0000313" key="1">
    <source>
        <dbReference type="EMBL" id="MBB4191905.1"/>
    </source>
</evidence>
<dbReference type="Pfam" id="PF07345">
    <property type="entry name" value="ATPaseInh_sub_z"/>
    <property type="match status" value="1"/>
</dbReference>
<comment type="caution">
    <text evidence="1">The sequence shown here is derived from an EMBL/GenBank/DDBJ whole genome shotgun (WGS) entry which is preliminary data.</text>
</comment>
<dbReference type="RefSeq" id="WP_184455452.1">
    <property type="nucleotide sequence ID" value="NZ_JACIFV010000005.1"/>
</dbReference>
<dbReference type="InterPro" id="IPR038293">
    <property type="entry name" value="ATPase_inh_sub_z_sf"/>
</dbReference>
<dbReference type="EMBL" id="JACIFV010000005">
    <property type="protein sequence ID" value="MBB4191905.1"/>
    <property type="molecule type" value="Genomic_DNA"/>
</dbReference>